<name>A0A2M9G536_9PROT</name>
<sequence>MVKRTIHGGPPAAHAIEHLADTVHADPALLHRGRFVDLEWLWEIGETPYHVRIQNGFIAELVRGPVLMRSWVFAIRGPVESWERFWAPVPKPGWHDLFAMTRTGRATVEGELQPLMANLRYFKDVLAAPRAMEDH</sequence>
<dbReference type="EMBL" id="PHIG01000018">
    <property type="protein sequence ID" value="PJK30821.1"/>
    <property type="molecule type" value="Genomic_DNA"/>
</dbReference>
<evidence type="ECO:0000313" key="1">
    <source>
        <dbReference type="EMBL" id="PJK30821.1"/>
    </source>
</evidence>
<dbReference type="AlphaFoldDB" id="A0A2M9G536"/>
<protein>
    <recommendedName>
        <fullName evidence="3">SCP2 domain-containing protein</fullName>
    </recommendedName>
</protein>
<evidence type="ECO:0000313" key="2">
    <source>
        <dbReference type="Proteomes" id="UP000229498"/>
    </source>
</evidence>
<dbReference type="Proteomes" id="UP000229498">
    <property type="component" value="Unassembled WGS sequence"/>
</dbReference>
<proteinExistence type="predicted"/>
<evidence type="ECO:0008006" key="3">
    <source>
        <dbReference type="Google" id="ProtNLM"/>
    </source>
</evidence>
<gene>
    <name evidence="1" type="ORF">CVT23_05495</name>
</gene>
<organism evidence="1 2">
    <name type="scientific">Minwuia thermotolerans</name>
    <dbReference type="NCBI Taxonomy" id="2056226"/>
    <lineage>
        <taxon>Bacteria</taxon>
        <taxon>Pseudomonadati</taxon>
        <taxon>Pseudomonadota</taxon>
        <taxon>Alphaproteobacteria</taxon>
        <taxon>Minwuiales</taxon>
        <taxon>Minwuiaceae</taxon>
        <taxon>Minwuia</taxon>
    </lineage>
</organism>
<reference evidence="1 2" key="1">
    <citation type="submission" date="2017-11" db="EMBL/GenBank/DDBJ databases">
        <title>Draft genome sequence of Rhizobiales bacterium SY3-13.</title>
        <authorList>
            <person name="Sun C."/>
        </authorList>
    </citation>
    <scope>NUCLEOTIDE SEQUENCE [LARGE SCALE GENOMIC DNA]</scope>
    <source>
        <strain evidence="1 2">SY3-13</strain>
    </source>
</reference>
<comment type="caution">
    <text evidence="1">The sequence shown here is derived from an EMBL/GenBank/DDBJ whole genome shotgun (WGS) entry which is preliminary data.</text>
</comment>
<dbReference type="OrthoDB" id="2853714at2"/>
<keyword evidence="2" id="KW-1185">Reference proteome</keyword>
<accession>A0A2M9G536</accession>
<dbReference type="RefSeq" id="WP_109794293.1">
    <property type="nucleotide sequence ID" value="NZ_PHIG01000018.1"/>
</dbReference>